<feature type="transmembrane region" description="Helical" evidence="7">
    <location>
        <begin position="370"/>
        <end position="389"/>
    </location>
</feature>
<name>A0ABT3X1B5_9BACL</name>
<gene>
    <name evidence="8" type="ORF">OS242_00725</name>
</gene>
<dbReference type="InterPro" id="IPR036259">
    <property type="entry name" value="MFS_trans_sf"/>
</dbReference>
<reference evidence="8 9" key="1">
    <citation type="submission" date="2022-11" db="EMBL/GenBank/DDBJ databases">
        <title>Study of microbial diversity in lake waters.</title>
        <authorList>
            <person name="Zhang J."/>
        </authorList>
    </citation>
    <scope>NUCLEOTIDE SEQUENCE [LARGE SCALE GENOMIC DNA]</scope>
    <source>
        <strain evidence="8 9">DT12</strain>
    </source>
</reference>
<keyword evidence="4 7" id="KW-0812">Transmembrane</keyword>
<evidence type="ECO:0000256" key="4">
    <source>
        <dbReference type="ARBA" id="ARBA00022692"/>
    </source>
</evidence>
<feature type="transmembrane region" description="Helical" evidence="7">
    <location>
        <begin position="72"/>
        <end position="91"/>
    </location>
</feature>
<proteinExistence type="predicted"/>
<evidence type="ECO:0000256" key="7">
    <source>
        <dbReference type="SAM" id="Phobius"/>
    </source>
</evidence>
<dbReference type="Gene3D" id="1.20.1250.20">
    <property type="entry name" value="MFS general substrate transporter like domains"/>
    <property type="match status" value="1"/>
</dbReference>
<dbReference type="EMBL" id="JAPMLT010000001">
    <property type="protein sequence ID" value="MCX7568489.1"/>
    <property type="molecule type" value="Genomic_DNA"/>
</dbReference>
<sequence length="403" mass="44508">MWNNRNFWILMVNEAIAGLALWFGLIGNLEFLQQNVPSDFLKACLLMTAAFVAVLFGPLAGKVVDRTEKRKVLFVSGFARIVAVGSMLIALQTDSVWWMLGYTMMVGAASAFYFPALQSLLPMIIKEEHLTSANGFHMNVGTVSRILGTAAGGVLLVSVSLQSLYLLALVLYVLMQFTPMLLQVEEKIERVPDKSGKKQSTQFKDVLPIITGSPVIVMALLLTLAPSIFIGSFNLMVIAVSEIQQDPTVKGVLYTVEGLSFMVGAFLARRAAKGRNLLNLLVFCSLMIGVATLALYPAEMKWAPIFAFGLFGISAGVLYPLVATLFQTTVPKEYHGRFFSFRGMMDRVLFQVFMLLTGLFLDTIGFKPMILLFAAVAFFFALRYSWLQLRSPIAYDGHKQKAA</sequence>
<evidence type="ECO:0000256" key="6">
    <source>
        <dbReference type="ARBA" id="ARBA00023136"/>
    </source>
</evidence>
<evidence type="ECO:0000313" key="9">
    <source>
        <dbReference type="Proteomes" id="UP001208017"/>
    </source>
</evidence>
<dbReference type="PANTHER" id="PTHR43266">
    <property type="entry name" value="MACROLIDE-EFFLUX PROTEIN"/>
    <property type="match status" value="1"/>
</dbReference>
<evidence type="ECO:0000313" key="8">
    <source>
        <dbReference type="EMBL" id="MCX7568489.1"/>
    </source>
</evidence>
<keyword evidence="6 7" id="KW-0472">Membrane</keyword>
<keyword evidence="9" id="KW-1185">Reference proteome</keyword>
<feature type="transmembrane region" description="Helical" evidence="7">
    <location>
        <begin position="40"/>
        <end position="60"/>
    </location>
</feature>
<accession>A0ABT3X1B5</accession>
<keyword evidence="3" id="KW-1003">Cell membrane</keyword>
<evidence type="ECO:0000256" key="3">
    <source>
        <dbReference type="ARBA" id="ARBA00022475"/>
    </source>
</evidence>
<feature type="transmembrane region" description="Helical" evidence="7">
    <location>
        <begin position="97"/>
        <end position="117"/>
    </location>
</feature>
<comment type="caution">
    <text evidence="8">The sequence shown here is derived from an EMBL/GenBank/DDBJ whole genome shotgun (WGS) entry which is preliminary data.</text>
</comment>
<keyword evidence="5 7" id="KW-1133">Transmembrane helix</keyword>
<dbReference type="Proteomes" id="UP001208017">
    <property type="component" value="Unassembled WGS sequence"/>
</dbReference>
<dbReference type="PANTHER" id="PTHR43266:SF7">
    <property type="entry name" value="TRANSPORTER, PUTATIVE-RELATED"/>
    <property type="match status" value="1"/>
</dbReference>
<dbReference type="InterPro" id="IPR011701">
    <property type="entry name" value="MFS"/>
</dbReference>
<feature type="transmembrane region" description="Helical" evidence="7">
    <location>
        <begin position="302"/>
        <end position="326"/>
    </location>
</feature>
<feature type="transmembrane region" description="Helical" evidence="7">
    <location>
        <begin position="205"/>
        <end position="231"/>
    </location>
</feature>
<evidence type="ECO:0000256" key="1">
    <source>
        <dbReference type="ARBA" id="ARBA00004651"/>
    </source>
</evidence>
<dbReference type="Pfam" id="PF07690">
    <property type="entry name" value="MFS_1"/>
    <property type="match status" value="1"/>
</dbReference>
<feature type="transmembrane region" description="Helical" evidence="7">
    <location>
        <begin position="347"/>
        <end position="364"/>
    </location>
</feature>
<keyword evidence="2" id="KW-0813">Transport</keyword>
<feature type="transmembrane region" description="Helical" evidence="7">
    <location>
        <begin position="7"/>
        <end position="28"/>
    </location>
</feature>
<protein>
    <submittedName>
        <fullName evidence="8">MFS transporter</fullName>
    </submittedName>
</protein>
<evidence type="ECO:0000256" key="5">
    <source>
        <dbReference type="ARBA" id="ARBA00022989"/>
    </source>
</evidence>
<dbReference type="RefSeq" id="WP_267149734.1">
    <property type="nucleotide sequence ID" value="NZ_JAPMLT010000001.1"/>
</dbReference>
<dbReference type="CDD" id="cd06173">
    <property type="entry name" value="MFS_MefA_like"/>
    <property type="match status" value="1"/>
</dbReference>
<feature type="transmembrane region" description="Helical" evidence="7">
    <location>
        <begin position="277"/>
        <end position="296"/>
    </location>
</feature>
<comment type="subcellular location">
    <subcellularLocation>
        <location evidence="1">Cell membrane</location>
        <topology evidence="1">Multi-pass membrane protein</topology>
    </subcellularLocation>
</comment>
<organism evidence="8 9">
    <name type="scientific">Tumebacillus lacus</name>
    <dbReference type="NCBI Taxonomy" id="2995335"/>
    <lineage>
        <taxon>Bacteria</taxon>
        <taxon>Bacillati</taxon>
        <taxon>Bacillota</taxon>
        <taxon>Bacilli</taxon>
        <taxon>Bacillales</taxon>
        <taxon>Alicyclobacillaceae</taxon>
        <taxon>Tumebacillus</taxon>
    </lineage>
</organism>
<dbReference type="SUPFAM" id="SSF103473">
    <property type="entry name" value="MFS general substrate transporter"/>
    <property type="match status" value="1"/>
</dbReference>
<evidence type="ECO:0000256" key="2">
    <source>
        <dbReference type="ARBA" id="ARBA00022448"/>
    </source>
</evidence>